<evidence type="ECO:0000256" key="6">
    <source>
        <dbReference type="ARBA" id="ARBA00038503"/>
    </source>
</evidence>
<dbReference type="VEuPathDB" id="FungiDB:SAPIO_CDS3483"/>
<feature type="compositionally biased region" description="Basic and acidic residues" evidence="8">
    <location>
        <begin position="199"/>
        <end position="221"/>
    </location>
</feature>
<evidence type="ECO:0000256" key="1">
    <source>
        <dbReference type="ARBA" id="ARBA00004604"/>
    </source>
</evidence>
<organism evidence="9 10">
    <name type="scientific">Pseudallescheria apiosperma</name>
    <name type="common">Scedosporium apiospermum</name>
    <dbReference type="NCBI Taxonomy" id="563466"/>
    <lineage>
        <taxon>Eukaryota</taxon>
        <taxon>Fungi</taxon>
        <taxon>Dikarya</taxon>
        <taxon>Ascomycota</taxon>
        <taxon>Pezizomycotina</taxon>
        <taxon>Sordariomycetes</taxon>
        <taxon>Hypocreomycetidae</taxon>
        <taxon>Microascales</taxon>
        <taxon>Microascaceae</taxon>
        <taxon>Scedosporium</taxon>
    </lineage>
</organism>
<dbReference type="SUPFAM" id="SSF88723">
    <property type="entry name" value="PIN domain-like"/>
    <property type="match status" value="1"/>
</dbReference>
<dbReference type="EMBL" id="JOWA01000088">
    <property type="protein sequence ID" value="KEZ44472.1"/>
    <property type="molecule type" value="Genomic_DNA"/>
</dbReference>
<keyword evidence="10" id="KW-1185">Reference proteome</keyword>
<evidence type="ECO:0000256" key="4">
    <source>
        <dbReference type="ARBA" id="ARBA00023242"/>
    </source>
</evidence>
<feature type="compositionally biased region" description="Basic and acidic residues" evidence="8">
    <location>
        <begin position="167"/>
        <end position="182"/>
    </location>
</feature>
<dbReference type="HOGENOM" id="CLU_053567_1_1_1"/>
<feature type="region of interest" description="Disordered" evidence="8">
    <location>
        <begin position="162"/>
        <end position="263"/>
    </location>
</feature>
<gene>
    <name evidence="9" type="ORF">SAPIO_CDS3483</name>
</gene>
<dbReference type="FunFam" id="3.40.50.1010:FF:000006">
    <property type="entry name" value="rRNA-processing protein UTP23 homolog"/>
    <property type="match status" value="1"/>
</dbReference>
<dbReference type="GeneID" id="27722555"/>
<dbReference type="RefSeq" id="XP_016644271.1">
    <property type="nucleotide sequence ID" value="XM_016786265.1"/>
</dbReference>
<dbReference type="Pfam" id="PF04900">
    <property type="entry name" value="Fcf1"/>
    <property type="match status" value="1"/>
</dbReference>
<evidence type="ECO:0000256" key="8">
    <source>
        <dbReference type="SAM" id="MobiDB-lite"/>
    </source>
</evidence>
<dbReference type="GO" id="GO:0006364">
    <property type="term" value="P:rRNA processing"/>
    <property type="evidence" value="ECO:0007669"/>
    <property type="project" value="UniProtKB-KW"/>
</dbReference>
<dbReference type="Gene3D" id="3.40.50.1010">
    <property type="entry name" value="5'-nuclease"/>
    <property type="match status" value="1"/>
</dbReference>
<reference evidence="9 10" key="1">
    <citation type="journal article" date="2014" name="Genome Announc.">
        <title>Draft genome sequence of the pathogenic fungus Scedosporium apiospermum.</title>
        <authorList>
            <person name="Vandeputte P."/>
            <person name="Ghamrawi S."/>
            <person name="Rechenmann M."/>
            <person name="Iltis A."/>
            <person name="Giraud S."/>
            <person name="Fleury M."/>
            <person name="Thornton C."/>
            <person name="Delhaes L."/>
            <person name="Meyer W."/>
            <person name="Papon N."/>
            <person name="Bouchara J.P."/>
        </authorList>
    </citation>
    <scope>NUCLEOTIDE SEQUENCE [LARGE SCALE GENOMIC DNA]</scope>
    <source>
        <strain evidence="9 10">IHEM 14462</strain>
    </source>
</reference>
<dbReference type="KEGG" id="sapo:SAPIO_CDS3483"/>
<dbReference type="InterPro" id="IPR006984">
    <property type="entry name" value="Fcf1/UTP23"/>
</dbReference>
<dbReference type="Proteomes" id="UP000028545">
    <property type="component" value="Unassembled WGS sequence"/>
</dbReference>
<comment type="function">
    <text evidence="5">Involved in rRNA-processing and ribosome biogenesis.</text>
</comment>
<proteinExistence type="inferred from homology"/>
<evidence type="ECO:0000256" key="3">
    <source>
        <dbReference type="ARBA" id="ARBA00022552"/>
    </source>
</evidence>
<evidence type="ECO:0000256" key="5">
    <source>
        <dbReference type="ARBA" id="ARBA00037300"/>
    </source>
</evidence>
<name>A0A084GAW0_PSEDA</name>
<evidence type="ECO:0000256" key="7">
    <source>
        <dbReference type="ARBA" id="ARBA00076388"/>
    </source>
</evidence>
<comment type="caution">
    <text evidence="9">The sequence shown here is derived from an EMBL/GenBank/DDBJ whole genome shotgun (WGS) entry which is preliminary data.</text>
</comment>
<keyword evidence="2" id="KW-0690">Ribosome biogenesis</keyword>
<accession>A0A084GAW0</accession>
<dbReference type="CDD" id="cd09865">
    <property type="entry name" value="PIN_ScUtp23p-like"/>
    <property type="match status" value="1"/>
</dbReference>
<comment type="similarity">
    <text evidence="6">Belongs to the UTP23/FCF1 family. UTP23 subfamily.</text>
</comment>
<dbReference type="AlphaFoldDB" id="A0A084GAW0"/>
<dbReference type="OrthoDB" id="25675at2759"/>
<dbReference type="OMA" id="CCMQALY"/>
<evidence type="ECO:0000256" key="2">
    <source>
        <dbReference type="ARBA" id="ARBA00022517"/>
    </source>
</evidence>
<dbReference type="GO" id="GO:0032040">
    <property type="term" value="C:small-subunit processome"/>
    <property type="evidence" value="ECO:0007669"/>
    <property type="project" value="InterPro"/>
</dbReference>
<evidence type="ECO:0000313" key="10">
    <source>
        <dbReference type="Proteomes" id="UP000028545"/>
    </source>
</evidence>
<keyword evidence="4" id="KW-0539">Nucleus</keyword>
<comment type="subcellular location">
    <subcellularLocation>
        <location evidence="1">Nucleus</location>
        <location evidence="1">Nucleolus</location>
    </subcellularLocation>
</comment>
<dbReference type="InterPro" id="IPR029060">
    <property type="entry name" value="PIN-like_dom_sf"/>
</dbReference>
<keyword evidence="3" id="KW-0698">rRNA processing</keyword>
<protein>
    <recommendedName>
        <fullName evidence="7">U three protein 23</fullName>
    </recommendedName>
</protein>
<evidence type="ECO:0000313" key="9">
    <source>
        <dbReference type="EMBL" id="KEZ44472.1"/>
    </source>
</evidence>
<sequence>MRGKRSKQYRKLMEQYGMHFGFREPYQVIVDAEVVKDCKKFKMDMVSLLKKTLHGEVKPLLTQCSIRHLYASKSEPGMDQTIEKAKEIERRFCGHHPQDHPDPLSTRDCIHSVVDGKDTGRNKHRYIVATQDHELRRELREIPGVPLIYINRGVMIMEPMASSSASEKARGERGKFKAELKTTGKRKRQEDEEEETKEGEEAKDGGEAKEAVGKAGGEEQPKKKKKKNYGKAKGPNPLSVKKKKKKPGPPGQKPKKAEPAVAA</sequence>
<dbReference type="PANTHER" id="PTHR12416">
    <property type="entry name" value="RRNA-PROCESSING PROTEIN UTP23 HOMOLOG"/>
    <property type="match status" value="1"/>
</dbReference>